<evidence type="ECO:0000313" key="3">
    <source>
        <dbReference type="EMBL" id="MFD0921021.1"/>
    </source>
</evidence>
<sequence>MTFRRLFLLVLGVWAVLVGTASVAVPLAFRDRLPDPIASHWGLGGQPDGALPLQVVLVVHLALWLLVVAVSAATLRRGGIDSRVRRASAVAVLSGGAVFVLGLAALSVRANLDVPGWALARPVRWEVALVLVGAAVVGQLGWFAANRGPDAVGPAAVGGSPMRVPPGQRAVWVSTAASRVLGVIGVVAVAVAALSALVGGRTLPAAWVGVLVGLVCLAMCSVRVAVDERGVRIAFGPQRWPTRHIPTERIRGARAEVHRPWEVGGWGYRVRPDRTAVMLRGGECLVLHLTSGRDFVISVDHPERGAELADAFAAERSATGGE</sequence>
<dbReference type="RefSeq" id="WP_263249065.1">
    <property type="nucleotide sequence ID" value="NZ_BAABLT010000048.1"/>
</dbReference>
<feature type="transmembrane region" description="Helical" evidence="1">
    <location>
        <begin position="205"/>
        <end position="226"/>
    </location>
</feature>
<evidence type="ECO:0000256" key="1">
    <source>
        <dbReference type="SAM" id="Phobius"/>
    </source>
</evidence>
<dbReference type="Proteomes" id="UP001597018">
    <property type="component" value="Unassembled WGS sequence"/>
</dbReference>
<dbReference type="Pfam" id="PF07853">
    <property type="entry name" value="DUF1648"/>
    <property type="match status" value="1"/>
</dbReference>
<keyword evidence="1" id="KW-0812">Transmembrane</keyword>
<name>A0ABW3FRI7_9PSEU</name>
<gene>
    <name evidence="3" type="ORF">ACFQ16_14835</name>
</gene>
<feature type="transmembrane region" description="Helical" evidence="1">
    <location>
        <begin position="87"/>
        <end position="107"/>
    </location>
</feature>
<evidence type="ECO:0000259" key="2">
    <source>
        <dbReference type="Pfam" id="PF07853"/>
    </source>
</evidence>
<organism evidence="3 4">
    <name type="scientific">Saccharopolyspora rosea</name>
    <dbReference type="NCBI Taxonomy" id="524884"/>
    <lineage>
        <taxon>Bacteria</taxon>
        <taxon>Bacillati</taxon>
        <taxon>Actinomycetota</taxon>
        <taxon>Actinomycetes</taxon>
        <taxon>Pseudonocardiales</taxon>
        <taxon>Pseudonocardiaceae</taxon>
        <taxon>Saccharopolyspora</taxon>
    </lineage>
</organism>
<keyword evidence="4" id="KW-1185">Reference proteome</keyword>
<accession>A0ABW3FRI7</accession>
<protein>
    <submittedName>
        <fullName evidence="3">DUF1648 domain-containing protein</fullName>
    </submittedName>
</protein>
<feature type="domain" description="DUF1648" evidence="2">
    <location>
        <begin position="21"/>
        <end position="53"/>
    </location>
</feature>
<keyword evidence="1" id="KW-1133">Transmembrane helix</keyword>
<proteinExistence type="predicted"/>
<dbReference type="EMBL" id="JBHTIW010000010">
    <property type="protein sequence ID" value="MFD0921021.1"/>
    <property type="molecule type" value="Genomic_DNA"/>
</dbReference>
<dbReference type="InterPro" id="IPR012867">
    <property type="entry name" value="DUF1648"/>
</dbReference>
<feature type="transmembrane region" description="Helical" evidence="1">
    <location>
        <begin position="180"/>
        <end position="199"/>
    </location>
</feature>
<feature type="transmembrane region" description="Helical" evidence="1">
    <location>
        <begin position="54"/>
        <end position="75"/>
    </location>
</feature>
<evidence type="ECO:0000313" key="4">
    <source>
        <dbReference type="Proteomes" id="UP001597018"/>
    </source>
</evidence>
<keyword evidence="1" id="KW-0472">Membrane</keyword>
<reference evidence="4" key="1">
    <citation type="journal article" date="2019" name="Int. J. Syst. Evol. Microbiol.">
        <title>The Global Catalogue of Microorganisms (GCM) 10K type strain sequencing project: providing services to taxonomists for standard genome sequencing and annotation.</title>
        <authorList>
            <consortium name="The Broad Institute Genomics Platform"/>
            <consortium name="The Broad Institute Genome Sequencing Center for Infectious Disease"/>
            <person name="Wu L."/>
            <person name="Ma J."/>
        </authorList>
    </citation>
    <scope>NUCLEOTIDE SEQUENCE [LARGE SCALE GENOMIC DNA]</scope>
    <source>
        <strain evidence="4">CCUG 56401</strain>
    </source>
</reference>
<feature type="transmembrane region" description="Helical" evidence="1">
    <location>
        <begin position="127"/>
        <end position="145"/>
    </location>
</feature>
<comment type="caution">
    <text evidence="3">The sequence shown here is derived from an EMBL/GenBank/DDBJ whole genome shotgun (WGS) entry which is preliminary data.</text>
</comment>